<reference evidence="1" key="1">
    <citation type="submission" date="2014-11" db="EMBL/GenBank/DDBJ databases">
        <authorList>
            <person name="Amaro Gonzalez C."/>
        </authorList>
    </citation>
    <scope>NUCLEOTIDE SEQUENCE</scope>
</reference>
<organism evidence="1">
    <name type="scientific">Anguilla anguilla</name>
    <name type="common">European freshwater eel</name>
    <name type="synonym">Muraena anguilla</name>
    <dbReference type="NCBI Taxonomy" id="7936"/>
    <lineage>
        <taxon>Eukaryota</taxon>
        <taxon>Metazoa</taxon>
        <taxon>Chordata</taxon>
        <taxon>Craniata</taxon>
        <taxon>Vertebrata</taxon>
        <taxon>Euteleostomi</taxon>
        <taxon>Actinopterygii</taxon>
        <taxon>Neopterygii</taxon>
        <taxon>Teleostei</taxon>
        <taxon>Anguilliformes</taxon>
        <taxon>Anguillidae</taxon>
        <taxon>Anguilla</taxon>
    </lineage>
</organism>
<name>A0A0E9RUR3_ANGAN</name>
<dbReference type="AlphaFoldDB" id="A0A0E9RUR3"/>
<reference evidence="1" key="2">
    <citation type="journal article" date="2015" name="Fish Shellfish Immunol.">
        <title>Early steps in the European eel (Anguilla anguilla)-Vibrio vulnificus interaction in the gills: Role of the RtxA13 toxin.</title>
        <authorList>
            <person name="Callol A."/>
            <person name="Pajuelo D."/>
            <person name="Ebbesson L."/>
            <person name="Teles M."/>
            <person name="MacKenzie S."/>
            <person name="Amaro C."/>
        </authorList>
    </citation>
    <scope>NUCLEOTIDE SEQUENCE</scope>
</reference>
<protein>
    <submittedName>
        <fullName evidence="1">Uncharacterized protein</fullName>
    </submittedName>
</protein>
<dbReference type="EMBL" id="GBXM01075676">
    <property type="protein sequence ID" value="JAH32901.1"/>
    <property type="molecule type" value="Transcribed_RNA"/>
</dbReference>
<accession>A0A0E9RUR3</accession>
<evidence type="ECO:0000313" key="1">
    <source>
        <dbReference type="EMBL" id="JAH32901.1"/>
    </source>
</evidence>
<proteinExistence type="predicted"/>
<sequence length="58" mass="6525">MKQPENARLMKRDGVASLLTIPSALHGFRARLMVINHISISSTALRMFLVTPISYPWS</sequence>